<protein>
    <submittedName>
        <fullName evidence="1">Uncharacterized protein</fullName>
    </submittedName>
</protein>
<reference evidence="1 2" key="1">
    <citation type="submission" date="2019-10" db="EMBL/GenBank/DDBJ databases">
        <title>Dictyobacter vulcani sp. nov., within the class Ktedonobacteria, isolated from soil of volcanic Mt. Zao.</title>
        <authorList>
            <person name="Zheng Y."/>
            <person name="Wang C.M."/>
            <person name="Sakai Y."/>
            <person name="Abe K."/>
            <person name="Yokota A."/>
            <person name="Yabe S."/>
        </authorList>
    </citation>
    <scope>NUCLEOTIDE SEQUENCE [LARGE SCALE GENOMIC DNA]</scope>
    <source>
        <strain evidence="1 2">W12</strain>
    </source>
</reference>
<dbReference type="EMBL" id="BKZW01000001">
    <property type="protein sequence ID" value="GER88800.1"/>
    <property type="molecule type" value="Genomic_DNA"/>
</dbReference>
<dbReference type="Proteomes" id="UP000326912">
    <property type="component" value="Unassembled WGS sequence"/>
</dbReference>
<evidence type="ECO:0000313" key="2">
    <source>
        <dbReference type="Proteomes" id="UP000326912"/>
    </source>
</evidence>
<gene>
    <name evidence="1" type="ORF">KDW_29620</name>
</gene>
<sequence length="103" mass="11589">MIFLIGINWNICINLLVVNNVGSVGCTAMDEYSRYPQQSEQIIATIFTCRSIVRYNLTLNEPQKNDLLHDIDAALELLRSQLIIRGTTAEKNITAPECRIAAH</sequence>
<organism evidence="1 2">
    <name type="scientific">Dictyobacter vulcani</name>
    <dbReference type="NCBI Taxonomy" id="2607529"/>
    <lineage>
        <taxon>Bacteria</taxon>
        <taxon>Bacillati</taxon>
        <taxon>Chloroflexota</taxon>
        <taxon>Ktedonobacteria</taxon>
        <taxon>Ktedonobacterales</taxon>
        <taxon>Dictyobacteraceae</taxon>
        <taxon>Dictyobacter</taxon>
    </lineage>
</organism>
<comment type="caution">
    <text evidence="1">The sequence shown here is derived from an EMBL/GenBank/DDBJ whole genome shotgun (WGS) entry which is preliminary data.</text>
</comment>
<name>A0A5J4KQT1_9CHLR</name>
<accession>A0A5J4KQT1</accession>
<keyword evidence="2" id="KW-1185">Reference proteome</keyword>
<proteinExistence type="predicted"/>
<dbReference type="RefSeq" id="WP_151756657.1">
    <property type="nucleotide sequence ID" value="NZ_BKZW01000001.1"/>
</dbReference>
<evidence type="ECO:0000313" key="1">
    <source>
        <dbReference type="EMBL" id="GER88800.1"/>
    </source>
</evidence>
<dbReference type="AlphaFoldDB" id="A0A5J4KQT1"/>